<dbReference type="PRINTS" id="PR00320">
    <property type="entry name" value="GPROTEINBRPT"/>
</dbReference>
<feature type="repeat" description="WD" evidence="9">
    <location>
        <begin position="456"/>
        <end position="495"/>
    </location>
</feature>
<dbReference type="KEGG" id="oki:109883748"/>
<feature type="compositionally biased region" description="Acidic residues" evidence="10">
    <location>
        <begin position="121"/>
        <end position="133"/>
    </location>
</feature>
<evidence type="ECO:0000313" key="12">
    <source>
        <dbReference type="Ensembl" id="ENSOKIP00005079266.1"/>
    </source>
</evidence>
<dbReference type="Ensembl" id="ENSOKIT00005084451.1">
    <property type="protein sequence ID" value="ENSOKIP00005079266.1"/>
    <property type="gene ID" value="ENSOKIG00005034063.1"/>
</dbReference>
<dbReference type="Proteomes" id="UP000694557">
    <property type="component" value="Unassembled WGS sequence"/>
</dbReference>
<evidence type="ECO:0000256" key="2">
    <source>
        <dbReference type="ARBA" id="ARBA00004906"/>
    </source>
</evidence>
<dbReference type="FunFam" id="1.20.1280.50:FF:000004">
    <property type="entry name" value="F-box/WD repeat-containing protein 7 isoform X1"/>
    <property type="match status" value="1"/>
</dbReference>
<reference evidence="12" key="1">
    <citation type="submission" date="2025-08" db="UniProtKB">
        <authorList>
            <consortium name="Ensembl"/>
        </authorList>
    </citation>
    <scope>IDENTIFICATION</scope>
</reference>
<dbReference type="Pfam" id="PF00400">
    <property type="entry name" value="WD40"/>
    <property type="match status" value="7"/>
</dbReference>
<dbReference type="InterPro" id="IPR015943">
    <property type="entry name" value="WD40/YVTN_repeat-like_dom_sf"/>
</dbReference>
<dbReference type="GO" id="GO:1901800">
    <property type="term" value="P:positive regulation of proteasomal protein catabolic process"/>
    <property type="evidence" value="ECO:0007669"/>
    <property type="project" value="UniProtKB-ARBA"/>
</dbReference>
<evidence type="ECO:0000256" key="7">
    <source>
        <dbReference type="ARBA" id="ARBA00023242"/>
    </source>
</evidence>
<dbReference type="InterPro" id="IPR036047">
    <property type="entry name" value="F-box-like_dom_sf"/>
</dbReference>
<evidence type="ECO:0000256" key="6">
    <source>
        <dbReference type="ARBA" id="ARBA00022786"/>
    </source>
</evidence>
<dbReference type="Gene3D" id="2.130.10.10">
    <property type="entry name" value="YVTN repeat-like/Quinoprotein amine dehydrogenase"/>
    <property type="match status" value="1"/>
</dbReference>
<evidence type="ECO:0000256" key="1">
    <source>
        <dbReference type="ARBA" id="ARBA00004123"/>
    </source>
</evidence>
<dbReference type="PROSITE" id="PS50181">
    <property type="entry name" value="FBOX"/>
    <property type="match status" value="1"/>
</dbReference>
<organism evidence="12 13">
    <name type="scientific">Oncorhynchus kisutch</name>
    <name type="common">Coho salmon</name>
    <name type="synonym">Salmo kisutch</name>
    <dbReference type="NCBI Taxonomy" id="8019"/>
    <lineage>
        <taxon>Eukaryota</taxon>
        <taxon>Metazoa</taxon>
        <taxon>Chordata</taxon>
        <taxon>Craniata</taxon>
        <taxon>Vertebrata</taxon>
        <taxon>Euteleostomi</taxon>
        <taxon>Actinopterygii</taxon>
        <taxon>Neopterygii</taxon>
        <taxon>Teleostei</taxon>
        <taxon>Protacanthopterygii</taxon>
        <taxon>Salmoniformes</taxon>
        <taxon>Salmonidae</taxon>
        <taxon>Salmoninae</taxon>
        <taxon>Oncorhynchus</taxon>
    </lineage>
</organism>
<keyword evidence="5" id="KW-0677">Repeat</keyword>
<dbReference type="GO" id="GO:0001944">
    <property type="term" value="P:vasculature development"/>
    <property type="evidence" value="ECO:0007669"/>
    <property type="project" value="UniProtKB-ARBA"/>
</dbReference>
<feature type="repeat" description="WD" evidence="9">
    <location>
        <begin position="616"/>
        <end position="655"/>
    </location>
</feature>
<dbReference type="GO" id="GO:0010992">
    <property type="term" value="P:ubiquitin recycling"/>
    <property type="evidence" value="ECO:0007669"/>
    <property type="project" value="TreeGrafter"/>
</dbReference>
<dbReference type="SUPFAM" id="SSF50978">
    <property type="entry name" value="WD40 repeat-like"/>
    <property type="match status" value="1"/>
</dbReference>
<dbReference type="GO" id="GO:1903378">
    <property type="term" value="P:positive regulation of oxidative stress-induced neuron intrinsic apoptotic signaling pathway"/>
    <property type="evidence" value="ECO:0007669"/>
    <property type="project" value="UniProtKB-ARBA"/>
</dbReference>
<dbReference type="SMART" id="SM00256">
    <property type="entry name" value="FBOX"/>
    <property type="match status" value="1"/>
</dbReference>
<dbReference type="FunFam" id="2.130.10.10:FF:000032">
    <property type="entry name" value="F-box/WD repeat-containing protein 7 isoform X1"/>
    <property type="match status" value="1"/>
</dbReference>
<evidence type="ECO:0000256" key="8">
    <source>
        <dbReference type="ARBA" id="ARBA00039915"/>
    </source>
</evidence>
<feature type="domain" description="F-box" evidence="11">
    <location>
        <begin position="317"/>
        <end position="363"/>
    </location>
</feature>
<feature type="repeat" description="WD" evidence="9">
    <location>
        <begin position="659"/>
        <end position="698"/>
    </location>
</feature>
<dbReference type="SMART" id="SM00320">
    <property type="entry name" value="WD40"/>
    <property type="match status" value="7"/>
</dbReference>
<keyword evidence="4 9" id="KW-0853">WD repeat</keyword>
<dbReference type="GeneID" id="109883748"/>
<dbReference type="PROSITE" id="PS00678">
    <property type="entry name" value="WD_REPEATS_1"/>
    <property type="match status" value="4"/>
</dbReference>
<dbReference type="GO" id="GO:2001205">
    <property type="term" value="P:negative regulation of osteoclast development"/>
    <property type="evidence" value="ECO:0007669"/>
    <property type="project" value="UniProtKB-ARBA"/>
</dbReference>
<dbReference type="RefSeq" id="XP_031688527.1">
    <property type="nucleotide sequence ID" value="XM_031832667.1"/>
</dbReference>
<keyword evidence="3" id="KW-0597">Phosphoprotein</keyword>
<dbReference type="GO" id="GO:0031146">
    <property type="term" value="P:SCF-dependent proteasomal ubiquitin-dependent protein catabolic process"/>
    <property type="evidence" value="ECO:0007669"/>
    <property type="project" value="UniProtKB-ARBA"/>
</dbReference>
<evidence type="ECO:0000256" key="9">
    <source>
        <dbReference type="PROSITE-ProRule" id="PRU00221"/>
    </source>
</evidence>
<dbReference type="InterPro" id="IPR001680">
    <property type="entry name" value="WD40_rpt"/>
</dbReference>
<feature type="repeat" description="WD" evidence="9">
    <location>
        <begin position="496"/>
        <end position="535"/>
    </location>
</feature>
<dbReference type="PROSITE" id="PS50294">
    <property type="entry name" value="WD_REPEATS_REGION"/>
    <property type="match status" value="6"/>
</dbReference>
<keyword evidence="6" id="KW-0833">Ubl conjugation pathway</keyword>
<dbReference type="PROSITE" id="PS50082">
    <property type="entry name" value="WD_REPEATS_2"/>
    <property type="match status" value="7"/>
</dbReference>
<dbReference type="CDD" id="cd00200">
    <property type="entry name" value="WD40"/>
    <property type="match status" value="1"/>
</dbReference>
<dbReference type="CDD" id="cd22133">
    <property type="entry name" value="F-box_FBXW7"/>
    <property type="match status" value="1"/>
</dbReference>
<evidence type="ECO:0000256" key="4">
    <source>
        <dbReference type="ARBA" id="ARBA00022574"/>
    </source>
</evidence>
<evidence type="ECO:0000256" key="10">
    <source>
        <dbReference type="SAM" id="MobiDB-lite"/>
    </source>
</evidence>
<keyword evidence="13" id="KW-1185">Reference proteome</keyword>
<name>A0A8C7IVC3_ONCKI</name>
<dbReference type="InterPro" id="IPR019775">
    <property type="entry name" value="WD40_repeat_CS"/>
</dbReference>
<evidence type="ECO:0000256" key="3">
    <source>
        <dbReference type="ARBA" id="ARBA00022553"/>
    </source>
</evidence>
<dbReference type="GeneTree" id="ENSGT00940000154986"/>
<feature type="compositionally biased region" description="Basic and acidic residues" evidence="10">
    <location>
        <begin position="53"/>
        <end position="70"/>
    </location>
</feature>
<proteinExistence type="predicted"/>
<evidence type="ECO:0000313" key="13">
    <source>
        <dbReference type="Proteomes" id="UP000694557"/>
    </source>
</evidence>
<feature type="compositionally biased region" description="Low complexity" evidence="10">
    <location>
        <begin position="26"/>
        <end position="52"/>
    </location>
</feature>
<dbReference type="GO" id="GO:0043130">
    <property type="term" value="F:ubiquitin binding"/>
    <property type="evidence" value="ECO:0007669"/>
    <property type="project" value="TreeGrafter"/>
</dbReference>
<feature type="repeat" description="WD" evidence="9">
    <location>
        <begin position="536"/>
        <end position="575"/>
    </location>
</feature>
<dbReference type="GO" id="GO:0042752">
    <property type="term" value="P:regulation of circadian rhythm"/>
    <property type="evidence" value="ECO:0007669"/>
    <property type="project" value="UniProtKB-ARBA"/>
</dbReference>
<feature type="region of interest" description="Disordered" evidence="10">
    <location>
        <begin position="83"/>
        <end position="180"/>
    </location>
</feature>
<dbReference type="PANTHER" id="PTHR19849">
    <property type="entry name" value="PHOSPHOLIPASE A-2-ACTIVATING PROTEIN"/>
    <property type="match status" value="1"/>
</dbReference>
<gene>
    <name evidence="12" type="primary">LOC109883748</name>
</gene>
<dbReference type="GO" id="GO:2000060">
    <property type="term" value="P:positive regulation of ubiquitin-dependent protein catabolic process"/>
    <property type="evidence" value="ECO:0007669"/>
    <property type="project" value="UniProtKB-ARBA"/>
</dbReference>
<dbReference type="Pfam" id="PF12937">
    <property type="entry name" value="F-box-like"/>
    <property type="match status" value="1"/>
</dbReference>
<dbReference type="SUPFAM" id="SSF81383">
    <property type="entry name" value="F-box domain"/>
    <property type="match status" value="1"/>
</dbReference>
<dbReference type="AlphaFoldDB" id="A0A8C7IVC3"/>
<comment type="subcellular location">
    <subcellularLocation>
        <location evidence="1">Nucleus</location>
    </subcellularLocation>
</comment>
<feature type="region of interest" description="Disordered" evidence="10">
    <location>
        <begin position="1"/>
        <end position="71"/>
    </location>
</feature>
<evidence type="ECO:0000259" key="11">
    <source>
        <dbReference type="PROSITE" id="PS50181"/>
    </source>
</evidence>
<protein>
    <recommendedName>
        <fullName evidence="8">F-box/WD repeat-containing protein 7</fullName>
    </recommendedName>
</protein>
<dbReference type="InterPro" id="IPR036322">
    <property type="entry name" value="WD40_repeat_dom_sf"/>
</dbReference>
<dbReference type="InterPro" id="IPR001810">
    <property type="entry name" value="F-box_dom"/>
</dbReference>
<comment type="pathway">
    <text evidence="2">Protein modification; protein ubiquitination.</text>
</comment>
<dbReference type="InterPro" id="IPR020472">
    <property type="entry name" value="WD40_PAC1"/>
</dbReference>
<reference evidence="12" key="2">
    <citation type="submission" date="2025-09" db="UniProtKB">
        <authorList>
            <consortium name="Ensembl"/>
        </authorList>
    </citation>
    <scope>IDENTIFICATION</scope>
</reference>
<evidence type="ECO:0000256" key="5">
    <source>
        <dbReference type="ARBA" id="ARBA00022737"/>
    </source>
</evidence>
<dbReference type="Gene3D" id="1.20.1280.50">
    <property type="match status" value="1"/>
</dbReference>
<accession>A0A8C7IVC3</accession>
<feature type="repeat" description="WD" evidence="9">
    <location>
        <begin position="430"/>
        <end position="455"/>
    </location>
</feature>
<dbReference type="GO" id="GO:0005737">
    <property type="term" value="C:cytoplasm"/>
    <property type="evidence" value="ECO:0007669"/>
    <property type="project" value="TreeGrafter"/>
</dbReference>
<feature type="repeat" description="WD" evidence="9">
    <location>
        <begin position="576"/>
        <end position="615"/>
    </location>
</feature>
<sequence>MKQDPLTRGGNTGPPLPGRGDSMGVSLLGSTPSSSSISSISSLSSFISSSSSGEERRKGGGEEFIGREEGEVVSISIVTIAEESCPSEPFGTVGGHVEVTADESAARERDGQSKTSHSTQTEEEEERNGEEEEECRKEDDENEQGDEGEEAEEMGEDESDRPALLEEEEEEEDEEGRNQVFVSDEISELMSDRLNPETPLTILNIKMKRKLDHGPDIRPFPSGKKHCKGSNYLSPSSFVPFQTTPTTFGDLRAANGHSAQRRRVTSGPPPSGLQDWLHTFQAWSGPERLLALDELIDSCESNQVKHMMQVIEPQFQRDFISLLPKELALYVLTFLEPRDLMHAAQTCSYWRILAEDNLLWREKCREEGIEEPLVVKRRKTLKPGFLHSPWKSAYVQQHRIESNWRTGDITSPKVLKGHDDHVITCLQFCGDLIVSGSDDNTLKVWSALTGKCLRTLVGHTGGVWSSQMSGNIVISGSTDRTLKVWDAESGECVHTLYGHTSTVRCIHLHDKQVVSGSRDATLRLWDVDSGECLHVLTGHVAAVRCVQYDGRRVVSGGYDFMVKVWDPETETCLHTLQGHTNRVYSLQFDGAYVVSGSLDTSIRVWDVVTGGCVHTLTGHQSLTSGMELKNNILVSGNADSTVRVWDIRTGQCLHTLQGPHKHQSAVTCLQFSRSLVVSSSDDGTVKLWSLATGEWIRDLVALQSGGSGGVVWRIRASNTRLVAAVGSRNGTEETKLVVLDFDLTDTHK</sequence>
<feature type="compositionally biased region" description="Acidic residues" evidence="10">
    <location>
        <begin position="140"/>
        <end position="175"/>
    </location>
</feature>
<keyword evidence="7" id="KW-0539">Nucleus</keyword>
<dbReference type="GO" id="GO:0005634">
    <property type="term" value="C:nucleus"/>
    <property type="evidence" value="ECO:0007669"/>
    <property type="project" value="UniProtKB-SubCell"/>
</dbReference>
<dbReference type="PANTHER" id="PTHR19849:SF1">
    <property type="entry name" value="F-BOX_WD REPEAT-CONTAINING PROTEIN 7"/>
    <property type="match status" value="1"/>
</dbReference>